<feature type="active site" description="Nucleophile" evidence="3">
    <location>
        <position position="32"/>
    </location>
</feature>
<feature type="site" description="Contributes to redox potential value" evidence="3">
    <location>
        <position position="33"/>
    </location>
</feature>
<dbReference type="GO" id="GO:0015035">
    <property type="term" value="F:protein-disulfide reductase activity"/>
    <property type="evidence" value="ECO:0007669"/>
    <property type="project" value="InterPro"/>
</dbReference>
<dbReference type="PROSITE" id="PS00194">
    <property type="entry name" value="THIOREDOXIN_1"/>
    <property type="match status" value="1"/>
</dbReference>
<dbReference type="PROSITE" id="PS51352">
    <property type="entry name" value="THIOREDOXIN_2"/>
    <property type="match status" value="1"/>
</dbReference>
<name>A0AAD2FKJ7_9STRA</name>
<dbReference type="InterPro" id="IPR036249">
    <property type="entry name" value="Thioredoxin-like_sf"/>
</dbReference>
<keyword evidence="4" id="KW-0676">Redox-active center</keyword>
<accession>A0AAD2FKJ7</accession>
<feature type="active site" description="Nucleophile" evidence="3">
    <location>
        <position position="35"/>
    </location>
</feature>
<gene>
    <name evidence="6" type="ORF">CYCCA115_LOCUS10522</name>
</gene>
<dbReference type="Proteomes" id="UP001295423">
    <property type="component" value="Unassembled WGS sequence"/>
</dbReference>
<sequence>MVRMISDMDEWNALMEISKSKAVIVDFTATWCPPCKMIAPIFAKMAEENPEVEFVKVDVDEANDVAGMCGISAMPTFQVYKGGAKVEELRGADPKGLSAMVAKNK</sequence>
<dbReference type="PANTHER" id="PTHR46115">
    <property type="entry name" value="THIOREDOXIN-LIKE PROTEIN 1"/>
    <property type="match status" value="1"/>
</dbReference>
<keyword evidence="1 4" id="KW-1015">Disulfide bond</keyword>
<evidence type="ECO:0000259" key="5">
    <source>
        <dbReference type="PROSITE" id="PS51352"/>
    </source>
</evidence>
<comment type="caution">
    <text evidence="6">The sequence shown here is derived from an EMBL/GenBank/DDBJ whole genome shotgun (WGS) entry which is preliminary data.</text>
</comment>
<feature type="site" description="Deprotonates C-terminal active site Cys" evidence="3">
    <location>
        <position position="26"/>
    </location>
</feature>
<keyword evidence="7" id="KW-1185">Reference proteome</keyword>
<evidence type="ECO:0000256" key="3">
    <source>
        <dbReference type="PIRSR" id="PIRSR000077-1"/>
    </source>
</evidence>
<dbReference type="PIRSF" id="PIRSF000077">
    <property type="entry name" value="Thioredoxin"/>
    <property type="match status" value="1"/>
</dbReference>
<dbReference type="PRINTS" id="PR00421">
    <property type="entry name" value="THIOREDOXIN"/>
</dbReference>
<feature type="disulfide bond" description="Redox-active" evidence="4">
    <location>
        <begin position="32"/>
        <end position="35"/>
    </location>
</feature>
<reference evidence="6" key="1">
    <citation type="submission" date="2023-08" db="EMBL/GenBank/DDBJ databases">
        <authorList>
            <person name="Audoor S."/>
            <person name="Bilcke G."/>
        </authorList>
    </citation>
    <scope>NUCLEOTIDE SEQUENCE</scope>
</reference>
<dbReference type="Pfam" id="PF00085">
    <property type="entry name" value="Thioredoxin"/>
    <property type="match status" value="1"/>
</dbReference>
<dbReference type="CDD" id="cd02947">
    <property type="entry name" value="TRX_family"/>
    <property type="match status" value="1"/>
</dbReference>
<feature type="site" description="Contributes to redox potential value" evidence="3">
    <location>
        <position position="34"/>
    </location>
</feature>
<evidence type="ECO:0000256" key="2">
    <source>
        <dbReference type="PIRNR" id="PIRNR000077"/>
    </source>
</evidence>
<comment type="similarity">
    <text evidence="2">Belongs to the thioredoxin family.</text>
</comment>
<dbReference type="InterPro" id="IPR017937">
    <property type="entry name" value="Thioredoxin_CS"/>
</dbReference>
<evidence type="ECO:0000313" key="7">
    <source>
        <dbReference type="Proteomes" id="UP001295423"/>
    </source>
</evidence>
<dbReference type="AlphaFoldDB" id="A0AAD2FKJ7"/>
<proteinExistence type="inferred from homology"/>
<evidence type="ECO:0000256" key="4">
    <source>
        <dbReference type="PIRSR" id="PIRSR000077-4"/>
    </source>
</evidence>
<organism evidence="6 7">
    <name type="scientific">Cylindrotheca closterium</name>
    <dbReference type="NCBI Taxonomy" id="2856"/>
    <lineage>
        <taxon>Eukaryota</taxon>
        <taxon>Sar</taxon>
        <taxon>Stramenopiles</taxon>
        <taxon>Ochrophyta</taxon>
        <taxon>Bacillariophyta</taxon>
        <taxon>Bacillariophyceae</taxon>
        <taxon>Bacillariophycidae</taxon>
        <taxon>Bacillariales</taxon>
        <taxon>Bacillariaceae</taxon>
        <taxon>Cylindrotheca</taxon>
    </lineage>
</organism>
<dbReference type="EMBL" id="CAKOGP040001668">
    <property type="protein sequence ID" value="CAJ1946378.1"/>
    <property type="molecule type" value="Genomic_DNA"/>
</dbReference>
<evidence type="ECO:0000256" key="1">
    <source>
        <dbReference type="ARBA" id="ARBA00023157"/>
    </source>
</evidence>
<dbReference type="InterPro" id="IPR013766">
    <property type="entry name" value="Thioredoxin_domain"/>
</dbReference>
<protein>
    <recommendedName>
        <fullName evidence="2">Thioredoxin</fullName>
    </recommendedName>
</protein>
<dbReference type="SUPFAM" id="SSF52833">
    <property type="entry name" value="Thioredoxin-like"/>
    <property type="match status" value="1"/>
</dbReference>
<feature type="domain" description="Thioredoxin" evidence="5">
    <location>
        <begin position="1"/>
        <end position="105"/>
    </location>
</feature>
<dbReference type="Gene3D" id="3.40.30.10">
    <property type="entry name" value="Glutaredoxin"/>
    <property type="match status" value="1"/>
</dbReference>
<dbReference type="InterPro" id="IPR005746">
    <property type="entry name" value="Thioredoxin"/>
</dbReference>
<dbReference type="FunFam" id="3.40.30.10:FF:000245">
    <property type="entry name" value="Thioredoxin"/>
    <property type="match status" value="1"/>
</dbReference>
<evidence type="ECO:0000313" key="6">
    <source>
        <dbReference type="EMBL" id="CAJ1946378.1"/>
    </source>
</evidence>